<comment type="caution">
    <text evidence="1">The sequence shown here is derived from an EMBL/GenBank/DDBJ whole genome shotgun (WGS) entry which is preliminary data.</text>
</comment>
<sequence>LSRENFTFYDVPSSTSEHLAKKQKLVVQVLMKFGYINGDGTMKQPVIIVNIAENVEFQ</sequence>
<organism evidence="1 2">
    <name type="scientific">Cetraspora pellucida</name>
    <dbReference type="NCBI Taxonomy" id="1433469"/>
    <lineage>
        <taxon>Eukaryota</taxon>
        <taxon>Fungi</taxon>
        <taxon>Fungi incertae sedis</taxon>
        <taxon>Mucoromycota</taxon>
        <taxon>Glomeromycotina</taxon>
        <taxon>Glomeromycetes</taxon>
        <taxon>Diversisporales</taxon>
        <taxon>Gigasporaceae</taxon>
        <taxon>Cetraspora</taxon>
    </lineage>
</organism>
<feature type="non-terminal residue" evidence="1">
    <location>
        <position position="58"/>
    </location>
</feature>
<reference evidence="1" key="1">
    <citation type="submission" date="2021-06" db="EMBL/GenBank/DDBJ databases">
        <authorList>
            <person name="Kallberg Y."/>
            <person name="Tangrot J."/>
            <person name="Rosling A."/>
        </authorList>
    </citation>
    <scope>NUCLEOTIDE SEQUENCE</scope>
    <source>
        <strain evidence="1">28 12/20/2015</strain>
    </source>
</reference>
<dbReference type="EMBL" id="CAJVPW010027625">
    <property type="protein sequence ID" value="CAG8716122.1"/>
    <property type="molecule type" value="Genomic_DNA"/>
</dbReference>
<keyword evidence="2" id="KW-1185">Reference proteome</keyword>
<proteinExistence type="predicted"/>
<evidence type="ECO:0000313" key="1">
    <source>
        <dbReference type="EMBL" id="CAG8716122.1"/>
    </source>
</evidence>
<protein>
    <submittedName>
        <fullName evidence="1">5691_t:CDS:1</fullName>
    </submittedName>
</protein>
<gene>
    <name evidence="1" type="ORF">SPELUC_LOCUS12128</name>
</gene>
<evidence type="ECO:0000313" key="2">
    <source>
        <dbReference type="Proteomes" id="UP000789366"/>
    </source>
</evidence>
<feature type="non-terminal residue" evidence="1">
    <location>
        <position position="1"/>
    </location>
</feature>
<accession>A0ACA9PLN6</accession>
<dbReference type="Proteomes" id="UP000789366">
    <property type="component" value="Unassembled WGS sequence"/>
</dbReference>
<name>A0ACA9PLN6_9GLOM</name>